<evidence type="ECO:0000256" key="2">
    <source>
        <dbReference type="ARBA" id="ARBA00022723"/>
    </source>
</evidence>
<evidence type="ECO:0000256" key="3">
    <source>
        <dbReference type="ARBA" id="ARBA00022801"/>
    </source>
</evidence>
<dbReference type="EC" id="3.5.1.88" evidence="4"/>
<comment type="similarity">
    <text evidence="1 4">Belongs to the polypeptide deformylase family.</text>
</comment>
<keyword evidence="4" id="KW-0648">Protein biosynthesis</keyword>
<feature type="binding site" evidence="4">
    <location>
        <position position="141"/>
    </location>
    <ligand>
        <name>Fe cation</name>
        <dbReference type="ChEBI" id="CHEBI:24875"/>
    </ligand>
</feature>
<dbReference type="STRING" id="385682.SAMN05444380_102105"/>
<dbReference type="GO" id="GO:0046872">
    <property type="term" value="F:metal ion binding"/>
    <property type="evidence" value="ECO:0007669"/>
    <property type="project" value="UniProtKB-KW"/>
</dbReference>
<dbReference type="InterPro" id="IPR036821">
    <property type="entry name" value="Peptide_deformylase_sf"/>
</dbReference>
<evidence type="ECO:0000256" key="4">
    <source>
        <dbReference type="HAMAP-Rule" id="MF_00163"/>
    </source>
</evidence>
<dbReference type="GO" id="GO:0006412">
    <property type="term" value="P:translation"/>
    <property type="evidence" value="ECO:0007669"/>
    <property type="project" value="UniProtKB-UniRule"/>
</dbReference>
<dbReference type="InterPro" id="IPR023635">
    <property type="entry name" value="Peptide_deformylase"/>
</dbReference>
<dbReference type="InParanoid" id="A0A1I1VAV5"/>
<dbReference type="CDD" id="cd00487">
    <property type="entry name" value="Pep_deformylase"/>
    <property type="match status" value="1"/>
</dbReference>
<dbReference type="EMBL" id="FONA01000002">
    <property type="protein sequence ID" value="SFD80142.1"/>
    <property type="molecule type" value="Genomic_DNA"/>
</dbReference>
<dbReference type="NCBIfam" id="TIGR00079">
    <property type="entry name" value="pept_deformyl"/>
    <property type="match status" value="1"/>
</dbReference>
<dbReference type="AlphaFoldDB" id="A0A1I1VAV5"/>
<organism evidence="5 6">
    <name type="scientific">Thermophagus xiamenensis</name>
    <dbReference type="NCBI Taxonomy" id="385682"/>
    <lineage>
        <taxon>Bacteria</taxon>
        <taxon>Pseudomonadati</taxon>
        <taxon>Bacteroidota</taxon>
        <taxon>Bacteroidia</taxon>
        <taxon>Marinilabiliales</taxon>
        <taxon>Marinilabiliaceae</taxon>
        <taxon>Thermophagus</taxon>
    </lineage>
</organism>
<feature type="binding site" evidence="4">
    <location>
        <position position="99"/>
    </location>
    <ligand>
        <name>Fe cation</name>
        <dbReference type="ChEBI" id="CHEBI:24875"/>
    </ligand>
</feature>
<feature type="binding site" evidence="4">
    <location>
        <position position="145"/>
    </location>
    <ligand>
        <name>Fe cation</name>
        <dbReference type="ChEBI" id="CHEBI:24875"/>
    </ligand>
</feature>
<dbReference type="PIRSF" id="PIRSF004749">
    <property type="entry name" value="Pep_def"/>
    <property type="match status" value="1"/>
</dbReference>
<evidence type="ECO:0000313" key="5">
    <source>
        <dbReference type="EMBL" id="SFD80142.1"/>
    </source>
</evidence>
<keyword evidence="6" id="KW-1185">Reference proteome</keyword>
<dbReference type="PRINTS" id="PR01576">
    <property type="entry name" value="PDEFORMYLASE"/>
</dbReference>
<dbReference type="eggNOG" id="COG0242">
    <property type="taxonomic scope" value="Bacteria"/>
</dbReference>
<dbReference type="HAMAP" id="MF_00163">
    <property type="entry name" value="Pep_deformylase"/>
    <property type="match status" value="1"/>
</dbReference>
<keyword evidence="4" id="KW-0408">Iron</keyword>
<keyword evidence="2 4" id="KW-0479">Metal-binding</keyword>
<dbReference type="PANTHER" id="PTHR10458:SF22">
    <property type="entry name" value="PEPTIDE DEFORMYLASE"/>
    <property type="match status" value="1"/>
</dbReference>
<dbReference type="OrthoDB" id="9784988at2"/>
<dbReference type="Gene3D" id="3.90.45.10">
    <property type="entry name" value="Peptide deformylase"/>
    <property type="match status" value="1"/>
</dbReference>
<accession>A0A1I1VAV5</accession>
<reference evidence="5 6" key="1">
    <citation type="submission" date="2016-10" db="EMBL/GenBank/DDBJ databases">
        <authorList>
            <person name="de Groot N.N."/>
        </authorList>
    </citation>
    <scope>NUCLEOTIDE SEQUENCE [LARGE SCALE GENOMIC DNA]</scope>
    <source>
        <strain evidence="5 6">DSM 19012</strain>
    </source>
</reference>
<dbReference type="NCBIfam" id="NF001159">
    <property type="entry name" value="PRK00150.1-3"/>
    <property type="match status" value="1"/>
</dbReference>
<sequence>MIYPIVVYGHRVLKKEAVDFLPEEKDELKQLIDDMFETMYNADGIGLAGPQIGLSKRIFVIDATPLAEDFPELTNFKKVFINARIIERDGEPVSDQEGCLSIPGISEDVERPTKIKIRYVDVDFNEYEEVYEGWAARVIQHEYDHIQGILFVDHLPPLKKRLLKRKLTAISKGKINVNYRIKLPK</sequence>
<dbReference type="FunCoup" id="A0A1I1VAV5">
    <property type="interactions" value="451"/>
</dbReference>
<gene>
    <name evidence="4" type="primary">def</name>
    <name evidence="5" type="ORF">SAMN05444380_102105</name>
</gene>
<dbReference type="GO" id="GO:0042586">
    <property type="term" value="F:peptide deformylase activity"/>
    <property type="evidence" value="ECO:0007669"/>
    <property type="project" value="UniProtKB-UniRule"/>
</dbReference>
<dbReference type="RefSeq" id="WP_010527921.1">
    <property type="nucleotide sequence ID" value="NZ_AFSL01000065.1"/>
</dbReference>
<dbReference type="Proteomes" id="UP000181976">
    <property type="component" value="Unassembled WGS sequence"/>
</dbReference>
<comment type="catalytic activity">
    <reaction evidence="4">
        <text>N-terminal N-formyl-L-methionyl-[peptide] + H2O = N-terminal L-methionyl-[peptide] + formate</text>
        <dbReference type="Rhea" id="RHEA:24420"/>
        <dbReference type="Rhea" id="RHEA-COMP:10639"/>
        <dbReference type="Rhea" id="RHEA-COMP:10640"/>
        <dbReference type="ChEBI" id="CHEBI:15377"/>
        <dbReference type="ChEBI" id="CHEBI:15740"/>
        <dbReference type="ChEBI" id="CHEBI:49298"/>
        <dbReference type="ChEBI" id="CHEBI:64731"/>
        <dbReference type="EC" id="3.5.1.88"/>
    </reaction>
</comment>
<dbReference type="Pfam" id="PF01327">
    <property type="entry name" value="Pep_deformylase"/>
    <property type="match status" value="1"/>
</dbReference>
<name>A0A1I1VAV5_9BACT</name>
<comment type="cofactor">
    <cofactor evidence="4">
        <name>Fe(2+)</name>
        <dbReference type="ChEBI" id="CHEBI:29033"/>
    </cofactor>
    <text evidence="4">Binds 1 Fe(2+) ion.</text>
</comment>
<dbReference type="PANTHER" id="PTHR10458">
    <property type="entry name" value="PEPTIDE DEFORMYLASE"/>
    <property type="match status" value="1"/>
</dbReference>
<evidence type="ECO:0000313" key="6">
    <source>
        <dbReference type="Proteomes" id="UP000181976"/>
    </source>
</evidence>
<proteinExistence type="inferred from homology"/>
<dbReference type="SUPFAM" id="SSF56420">
    <property type="entry name" value="Peptide deformylase"/>
    <property type="match status" value="1"/>
</dbReference>
<comment type="function">
    <text evidence="4">Removes the formyl group from the N-terminal Met of newly synthesized proteins. Requires at least a dipeptide for an efficient rate of reaction. N-terminal L-methionine is a prerequisite for activity but the enzyme has broad specificity at other positions.</text>
</comment>
<evidence type="ECO:0000256" key="1">
    <source>
        <dbReference type="ARBA" id="ARBA00010759"/>
    </source>
</evidence>
<keyword evidence="3 4" id="KW-0378">Hydrolase</keyword>
<protein>
    <recommendedName>
        <fullName evidence="4">Peptide deformylase</fullName>
        <shortName evidence="4">PDF</shortName>
        <ecNumber evidence="4">3.5.1.88</ecNumber>
    </recommendedName>
    <alternativeName>
        <fullName evidence="4">Polypeptide deformylase</fullName>
    </alternativeName>
</protein>
<feature type="active site" evidence="4">
    <location>
        <position position="142"/>
    </location>
</feature>